<dbReference type="Proteomes" id="UP000230973">
    <property type="component" value="Unassembled WGS sequence"/>
</dbReference>
<feature type="transmembrane region" description="Helical" evidence="2">
    <location>
        <begin position="20"/>
        <end position="43"/>
    </location>
</feature>
<evidence type="ECO:0000313" key="3">
    <source>
        <dbReference type="EMBL" id="PIY62038.1"/>
    </source>
</evidence>
<evidence type="ECO:0000256" key="1">
    <source>
        <dbReference type="SAM" id="MobiDB-lite"/>
    </source>
</evidence>
<feature type="compositionally biased region" description="Basic and acidic residues" evidence="1">
    <location>
        <begin position="80"/>
        <end position="90"/>
    </location>
</feature>
<organism evidence="3 4">
    <name type="scientific">Candidatus Uhrbacteria bacterium CG_4_10_14_0_8_um_filter_58_22</name>
    <dbReference type="NCBI Taxonomy" id="1975029"/>
    <lineage>
        <taxon>Bacteria</taxon>
        <taxon>Candidatus Uhriibacteriota</taxon>
    </lineage>
</organism>
<name>A0A2M7Q9V0_9BACT</name>
<accession>A0A2M7Q9V0</accession>
<keyword evidence="2" id="KW-0812">Transmembrane</keyword>
<dbReference type="AlphaFoldDB" id="A0A2M7Q9V0"/>
<protein>
    <submittedName>
        <fullName evidence="3">Uncharacterized protein</fullName>
    </submittedName>
</protein>
<keyword evidence="2" id="KW-0472">Membrane</keyword>
<evidence type="ECO:0000313" key="4">
    <source>
        <dbReference type="Proteomes" id="UP000230973"/>
    </source>
</evidence>
<gene>
    <name evidence="3" type="ORF">COY93_04185</name>
</gene>
<sequence length="114" mass="12443">MADSSRKKIRLNLRLATGLFAILIIGLSLVAIAATGLFIFGALGDISGEHFTLSDSDRRPVETIDLARLNSLQERIADKNKLDAPREGRLHNPFLEPVIPPPTETPTDEGDINI</sequence>
<comment type="caution">
    <text evidence="3">The sequence shown here is derived from an EMBL/GenBank/DDBJ whole genome shotgun (WGS) entry which is preliminary data.</text>
</comment>
<feature type="region of interest" description="Disordered" evidence="1">
    <location>
        <begin position="80"/>
        <end position="114"/>
    </location>
</feature>
<proteinExistence type="predicted"/>
<keyword evidence="2" id="KW-1133">Transmembrane helix</keyword>
<dbReference type="EMBL" id="PFLC01000055">
    <property type="protein sequence ID" value="PIY62038.1"/>
    <property type="molecule type" value="Genomic_DNA"/>
</dbReference>
<evidence type="ECO:0000256" key="2">
    <source>
        <dbReference type="SAM" id="Phobius"/>
    </source>
</evidence>
<reference evidence="4" key="1">
    <citation type="submission" date="2017-09" db="EMBL/GenBank/DDBJ databases">
        <title>Depth-based differentiation of microbial function through sediment-hosted aquifers and enrichment of novel symbionts in the deep terrestrial subsurface.</title>
        <authorList>
            <person name="Probst A.J."/>
            <person name="Ladd B."/>
            <person name="Jarett J.K."/>
            <person name="Geller-Mcgrath D.E."/>
            <person name="Sieber C.M.K."/>
            <person name="Emerson J.B."/>
            <person name="Anantharaman K."/>
            <person name="Thomas B.C."/>
            <person name="Malmstrom R."/>
            <person name="Stieglmeier M."/>
            <person name="Klingl A."/>
            <person name="Woyke T."/>
            <person name="Ryan C.M."/>
            <person name="Banfield J.F."/>
        </authorList>
    </citation>
    <scope>NUCLEOTIDE SEQUENCE [LARGE SCALE GENOMIC DNA]</scope>
</reference>